<proteinExistence type="predicted"/>
<protein>
    <submittedName>
        <fullName evidence="1">Uncharacterized protein</fullName>
    </submittedName>
</protein>
<name>A0A0A9EC05_ARUDO</name>
<organism evidence="1">
    <name type="scientific">Arundo donax</name>
    <name type="common">Giant reed</name>
    <name type="synonym">Donax arundinaceus</name>
    <dbReference type="NCBI Taxonomy" id="35708"/>
    <lineage>
        <taxon>Eukaryota</taxon>
        <taxon>Viridiplantae</taxon>
        <taxon>Streptophyta</taxon>
        <taxon>Embryophyta</taxon>
        <taxon>Tracheophyta</taxon>
        <taxon>Spermatophyta</taxon>
        <taxon>Magnoliopsida</taxon>
        <taxon>Liliopsida</taxon>
        <taxon>Poales</taxon>
        <taxon>Poaceae</taxon>
        <taxon>PACMAD clade</taxon>
        <taxon>Arundinoideae</taxon>
        <taxon>Arundineae</taxon>
        <taxon>Arundo</taxon>
    </lineage>
</organism>
<sequence length="88" mass="10263">MQNYTSTECVFTREKLQFLIEIRINRHPAISIHMKGSSTVQGTSTFMNNRHTPELNRVRKTAHLFQPNNDSSMPQIEILDLTQNNLYN</sequence>
<dbReference type="EMBL" id="GBRH01202455">
    <property type="protein sequence ID" value="JAD95440.1"/>
    <property type="molecule type" value="Transcribed_RNA"/>
</dbReference>
<reference evidence="1" key="1">
    <citation type="submission" date="2014-09" db="EMBL/GenBank/DDBJ databases">
        <authorList>
            <person name="Magalhaes I.L.F."/>
            <person name="Oliveira U."/>
            <person name="Santos F.R."/>
            <person name="Vidigal T.H.D.A."/>
            <person name="Brescovit A.D."/>
            <person name="Santos A.J."/>
        </authorList>
    </citation>
    <scope>NUCLEOTIDE SEQUENCE</scope>
    <source>
        <tissue evidence="1">Shoot tissue taken approximately 20 cm above the soil surface</tissue>
    </source>
</reference>
<dbReference type="AlphaFoldDB" id="A0A0A9EC05"/>
<evidence type="ECO:0000313" key="1">
    <source>
        <dbReference type="EMBL" id="JAD95440.1"/>
    </source>
</evidence>
<reference evidence="1" key="2">
    <citation type="journal article" date="2015" name="Data Brief">
        <title>Shoot transcriptome of the giant reed, Arundo donax.</title>
        <authorList>
            <person name="Barrero R.A."/>
            <person name="Guerrero F.D."/>
            <person name="Moolhuijzen P."/>
            <person name="Goolsby J.A."/>
            <person name="Tidwell J."/>
            <person name="Bellgard S.E."/>
            <person name="Bellgard M.I."/>
        </authorList>
    </citation>
    <scope>NUCLEOTIDE SEQUENCE</scope>
    <source>
        <tissue evidence="1">Shoot tissue taken approximately 20 cm above the soil surface</tissue>
    </source>
</reference>
<accession>A0A0A9EC05</accession>